<dbReference type="Proteomes" id="UP000307244">
    <property type="component" value="Unassembled WGS sequence"/>
</dbReference>
<organism evidence="2 3">
    <name type="scientific">Pedobacter frigoris</name>
    <dbReference type="NCBI Taxonomy" id="2571272"/>
    <lineage>
        <taxon>Bacteria</taxon>
        <taxon>Pseudomonadati</taxon>
        <taxon>Bacteroidota</taxon>
        <taxon>Sphingobacteriia</taxon>
        <taxon>Sphingobacteriales</taxon>
        <taxon>Sphingobacteriaceae</taxon>
        <taxon>Pedobacter</taxon>
    </lineage>
</organism>
<keyword evidence="1" id="KW-0812">Transmembrane</keyword>
<gene>
    <name evidence="2" type="ORF">FA047_17310</name>
</gene>
<dbReference type="EMBL" id="SWBQ01000005">
    <property type="protein sequence ID" value="TKC04342.1"/>
    <property type="molecule type" value="Genomic_DNA"/>
</dbReference>
<proteinExistence type="predicted"/>
<keyword evidence="1" id="KW-1133">Transmembrane helix</keyword>
<keyword evidence="1" id="KW-0472">Membrane</keyword>
<feature type="transmembrane region" description="Helical" evidence="1">
    <location>
        <begin position="51"/>
        <end position="70"/>
    </location>
</feature>
<dbReference type="RefSeq" id="WP_136837335.1">
    <property type="nucleotide sequence ID" value="NZ_SWBQ01000005.1"/>
</dbReference>
<comment type="caution">
    <text evidence="2">The sequence shown here is derived from an EMBL/GenBank/DDBJ whole genome shotgun (WGS) entry which is preliminary data.</text>
</comment>
<accession>A0A4U1CDE4</accession>
<name>A0A4U1CDE4_9SPHI</name>
<keyword evidence="3" id="KW-1185">Reference proteome</keyword>
<evidence type="ECO:0000313" key="3">
    <source>
        <dbReference type="Proteomes" id="UP000307244"/>
    </source>
</evidence>
<dbReference type="AlphaFoldDB" id="A0A4U1CDE4"/>
<evidence type="ECO:0000256" key="1">
    <source>
        <dbReference type="SAM" id="Phobius"/>
    </source>
</evidence>
<evidence type="ECO:0000313" key="2">
    <source>
        <dbReference type="EMBL" id="TKC04342.1"/>
    </source>
</evidence>
<reference evidence="2 3" key="1">
    <citation type="submission" date="2019-04" db="EMBL/GenBank/DDBJ databases">
        <title>Pedobacter sp. RP-3-15 sp. nov., isolated from Arctic soil.</title>
        <authorList>
            <person name="Dahal R.H."/>
            <person name="Kim D.-U."/>
        </authorList>
    </citation>
    <scope>NUCLEOTIDE SEQUENCE [LARGE SCALE GENOMIC DNA]</scope>
    <source>
        <strain evidence="2 3">RP-3-15</strain>
    </source>
</reference>
<sequence>MGWFKRKSKEETGDRSFDVVAERIAGKILNWQNLLSAKLNAKAKKYNPKKILLVMAVLGLLFGGYCLWLVTCLFR</sequence>
<protein>
    <submittedName>
        <fullName evidence="2">Uncharacterized protein</fullName>
    </submittedName>
</protein>